<dbReference type="Gene3D" id="3.40.720.10">
    <property type="entry name" value="Alkaline Phosphatase, subunit A"/>
    <property type="match status" value="1"/>
</dbReference>
<feature type="transmembrane region" description="Helical" evidence="1">
    <location>
        <begin position="189"/>
        <end position="206"/>
    </location>
</feature>
<dbReference type="OrthoDB" id="1376015at2"/>
<proteinExistence type="predicted"/>
<dbReference type="Proteomes" id="UP000198832">
    <property type="component" value="Unassembled WGS sequence"/>
</dbReference>
<dbReference type="STRING" id="574651.SAMN04487968_106210"/>
<dbReference type="InterPro" id="IPR048254">
    <property type="entry name" value="CDP_ALCOHOL_P_TRANSF_CS"/>
</dbReference>
<gene>
    <name evidence="2" type="ORF">SAMN04487968_106210</name>
</gene>
<keyword evidence="1" id="KW-0472">Membrane</keyword>
<evidence type="ECO:0000313" key="3">
    <source>
        <dbReference type="Proteomes" id="UP000198832"/>
    </source>
</evidence>
<accession>A0A1I1J780</accession>
<feature type="transmembrane region" description="Helical" evidence="1">
    <location>
        <begin position="150"/>
        <end position="168"/>
    </location>
</feature>
<evidence type="ECO:0000313" key="2">
    <source>
        <dbReference type="EMBL" id="SFC44306.1"/>
    </source>
</evidence>
<organism evidence="2 3">
    <name type="scientific">Nocardioides terrae</name>
    <dbReference type="NCBI Taxonomy" id="574651"/>
    <lineage>
        <taxon>Bacteria</taxon>
        <taxon>Bacillati</taxon>
        <taxon>Actinomycetota</taxon>
        <taxon>Actinomycetes</taxon>
        <taxon>Propionibacteriales</taxon>
        <taxon>Nocardioidaceae</taxon>
        <taxon>Nocardioides</taxon>
    </lineage>
</organism>
<feature type="transmembrane region" description="Helical" evidence="1">
    <location>
        <begin position="330"/>
        <end position="354"/>
    </location>
</feature>
<reference evidence="2 3" key="1">
    <citation type="submission" date="2016-10" db="EMBL/GenBank/DDBJ databases">
        <authorList>
            <person name="de Groot N.N."/>
        </authorList>
    </citation>
    <scope>NUCLEOTIDE SEQUENCE [LARGE SCALE GENOMIC DNA]</scope>
    <source>
        <strain evidence="2 3">CGMCC 1.7056</strain>
    </source>
</reference>
<name>A0A1I1J780_9ACTN</name>
<feature type="transmembrane region" description="Helical" evidence="1">
    <location>
        <begin position="293"/>
        <end position="318"/>
    </location>
</feature>
<feature type="transmembrane region" description="Helical" evidence="1">
    <location>
        <begin position="94"/>
        <end position="114"/>
    </location>
</feature>
<feature type="transmembrane region" description="Helical" evidence="1">
    <location>
        <begin position="212"/>
        <end position="234"/>
    </location>
</feature>
<keyword evidence="1" id="KW-0812">Transmembrane</keyword>
<dbReference type="SUPFAM" id="SSF53649">
    <property type="entry name" value="Alkaline phosphatase-like"/>
    <property type="match status" value="1"/>
</dbReference>
<feature type="transmembrane region" description="Helical" evidence="1">
    <location>
        <begin position="21"/>
        <end position="45"/>
    </location>
</feature>
<keyword evidence="3" id="KW-1185">Reference proteome</keyword>
<sequence>MLEVQIPAARRPADLVTTVRLALVCAVAALVVRAMVAPVALGLLVPLASVALVLDAVDGAVARRTVCTRFGARYDMEVDAFLVLALSVHVARTVAWWVILIGLARYLLLVAGWLWPWLRAQTPPRYWAKVVAAVQGIVLTAVTADVMPRTLALTALAVALALLVESFAHQVRQLRRLGSADTVDRPPTVAVTVAAYVVLWLALVAPDRVRDLSLAAFLQVPVELLALVLLAAVLPSSVRRPAVAALGVVLTLLTVVRALDLGFSVVLDRRFDLLNDSYYVGPGLGVVRDSSGIVAVVGLVAGVAVLVVVIGVVLTAAVRRVASSAARHRRVGVTVVAAAATVGAFSAAAGGGVASTGTSVLAARQVQAVSFDLADRHVFAGEIAEDDPLPPGLLSRLRGKDVLLVFVESYGRVAVQGTSYSRGVDAVLDRGTAQLRAAGYDSRSAFLTSPTFGAASWLAHSTLQSGLWVDSQQRYNQLVTSSHATLTSAFEQAGWRTVFDVPAVTKDWSDGRRFYGFDKLYDERNVGYRGPRFSYAPMPDQFTIAAFEQHELTAGPRKPVMAEIDLVSSHHPWTPLPQLVPWSAVGDGSVFSRVPAVGGSPDEVLRSPSRVRAAYGKSVEYTWSALVSWLARRPDPNLVLVVLGDHQPHSYVTGASPGHDVPISVIAQDPAVLDAVSGWGWSAGLRPPPDAPVTRMDTFRDRFLATFSDPAPEGSP</sequence>
<dbReference type="EMBL" id="FOLB01000006">
    <property type="protein sequence ID" value="SFC44306.1"/>
    <property type="molecule type" value="Genomic_DNA"/>
</dbReference>
<keyword evidence="1" id="KW-1133">Transmembrane helix</keyword>
<dbReference type="Gene3D" id="1.20.120.1760">
    <property type="match status" value="1"/>
</dbReference>
<feature type="transmembrane region" description="Helical" evidence="1">
    <location>
        <begin position="126"/>
        <end position="144"/>
    </location>
</feature>
<dbReference type="PROSITE" id="PS00379">
    <property type="entry name" value="CDP_ALCOHOL_P_TRANSF"/>
    <property type="match status" value="1"/>
</dbReference>
<dbReference type="AlphaFoldDB" id="A0A1I1J780"/>
<dbReference type="RefSeq" id="WP_091123261.1">
    <property type="nucleotide sequence ID" value="NZ_FOLB01000006.1"/>
</dbReference>
<evidence type="ECO:0000256" key="1">
    <source>
        <dbReference type="SAM" id="Phobius"/>
    </source>
</evidence>
<protein>
    <submittedName>
        <fullName evidence="2">Phosphatidylglycerophosphate synthase</fullName>
    </submittedName>
</protein>
<dbReference type="InterPro" id="IPR017850">
    <property type="entry name" value="Alkaline_phosphatase_core_sf"/>
</dbReference>
<feature type="transmembrane region" description="Helical" evidence="1">
    <location>
        <begin position="241"/>
        <end position="259"/>
    </location>
</feature>
<dbReference type="InterPro" id="IPR043130">
    <property type="entry name" value="CDP-OH_PTrfase_TM_dom"/>
</dbReference>